<accession>X6MRN6</accession>
<sequence length="150" mass="17457">MLIDHYYVTDKSTWSAVEKWCKDMEDENCVLLIAGNKCLALLFFFKKICQYVHAYFRLSACLTVDLVIDQKKSREISLEEVEGGEGKKKGEHKNNFFFWVGKKKMWKRFARSKNAVAIEGSGQTGQNVGAMFQKVELFFFGYSDKMLKFF</sequence>
<evidence type="ECO:0000313" key="2">
    <source>
        <dbReference type="Proteomes" id="UP000023152"/>
    </source>
</evidence>
<organism evidence="1 2">
    <name type="scientific">Reticulomyxa filosa</name>
    <dbReference type="NCBI Taxonomy" id="46433"/>
    <lineage>
        <taxon>Eukaryota</taxon>
        <taxon>Sar</taxon>
        <taxon>Rhizaria</taxon>
        <taxon>Retaria</taxon>
        <taxon>Foraminifera</taxon>
        <taxon>Monothalamids</taxon>
        <taxon>Reticulomyxidae</taxon>
        <taxon>Reticulomyxa</taxon>
    </lineage>
</organism>
<gene>
    <name evidence="1" type="ORF">RFI_21032</name>
</gene>
<keyword evidence="2" id="KW-1185">Reference proteome</keyword>
<dbReference type="Proteomes" id="UP000023152">
    <property type="component" value="Unassembled WGS sequence"/>
</dbReference>
<reference evidence="1 2" key="1">
    <citation type="journal article" date="2013" name="Curr. Biol.">
        <title>The Genome of the Foraminiferan Reticulomyxa filosa.</title>
        <authorList>
            <person name="Glockner G."/>
            <person name="Hulsmann N."/>
            <person name="Schleicher M."/>
            <person name="Noegel A.A."/>
            <person name="Eichinger L."/>
            <person name="Gallinger C."/>
            <person name="Pawlowski J."/>
            <person name="Sierra R."/>
            <person name="Euteneuer U."/>
            <person name="Pillet L."/>
            <person name="Moustafa A."/>
            <person name="Platzer M."/>
            <person name="Groth M."/>
            <person name="Szafranski K."/>
            <person name="Schliwa M."/>
        </authorList>
    </citation>
    <scope>NUCLEOTIDE SEQUENCE [LARGE SCALE GENOMIC DNA]</scope>
</reference>
<dbReference type="InterPro" id="IPR027417">
    <property type="entry name" value="P-loop_NTPase"/>
</dbReference>
<dbReference type="EMBL" id="ASPP01018372">
    <property type="protein sequence ID" value="ETO16321.1"/>
    <property type="molecule type" value="Genomic_DNA"/>
</dbReference>
<protein>
    <submittedName>
        <fullName evidence="1">Uncharacterized protein</fullName>
    </submittedName>
</protein>
<dbReference type="Gene3D" id="3.40.50.300">
    <property type="entry name" value="P-loop containing nucleotide triphosphate hydrolases"/>
    <property type="match status" value="1"/>
</dbReference>
<proteinExistence type="predicted"/>
<name>X6MRN6_RETFI</name>
<comment type="caution">
    <text evidence="1">The sequence shown here is derived from an EMBL/GenBank/DDBJ whole genome shotgun (WGS) entry which is preliminary data.</text>
</comment>
<evidence type="ECO:0000313" key="1">
    <source>
        <dbReference type="EMBL" id="ETO16321.1"/>
    </source>
</evidence>
<dbReference type="AlphaFoldDB" id="X6MRN6"/>